<evidence type="ECO:0008006" key="8">
    <source>
        <dbReference type="Google" id="ProtNLM"/>
    </source>
</evidence>
<dbReference type="PANTHER" id="PTHR30386">
    <property type="entry name" value="MEMBRANE FUSION SUBUNIT OF EMRAB-TOLC MULTIDRUG EFFLUX PUMP"/>
    <property type="match status" value="1"/>
</dbReference>
<accession>A0A644VBP8</accession>
<keyword evidence="3 6" id="KW-1133">Transmembrane helix</keyword>
<evidence type="ECO:0000256" key="3">
    <source>
        <dbReference type="ARBA" id="ARBA00022989"/>
    </source>
</evidence>
<evidence type="ECO:0000256" key="4">
    <source>
        <dbReference type="ARBA" id="ARBA00023136"/>
    </source>
</evidence>
<dbReference type="PRINTS" id="PR01490">
    <property type="entry name" value="RTXTOXIND"/>
</dbReference>
<evidence type="ECO:0000256" key="5">
    <source>
        <dbReference type="SAM" id="Coils"/>
    </source>
</evidence>
<dbReference type="PANTHER" id="PTHR30386:SF26">
    <property type="entry name" value="TRANSPORT PROTEIN COMB"/>
    <property type="match status" value="1"/>
</dbReference>
<comment type="subcellular location">
    <subcellularLocation>
        <location evidence="1">Membrane</location>
        <topology evidence="1">Single-pass membrane protein</topology>
    </subcellularLocation>
</comment>
<dbReference type="GO" id="GO:0016020">
    <property type="term" value="C:membrane"/>
    <property type="evidence" value="ECO:0007669"/>
    <property type="project" value="UniProtKB-SubCell"/>
</dbReference>
<name>A0A644VBP8_9ZZZZ</name>
<evidence type="ECO:0000256" key="6">
    <source>
        <dbReference type="SAM" id="Phobius"/>
    </source>
</evidence>
<feature type="transmembrane region" description="Helical" evidence="6">
    <location>
        <begin position="25"/>
        <end position="47"/>
    </location>
</feature>
<organism evidence="7">
    <name type="scientific">bioreactor metagenome</name>
    <dbReference type="NCBI Taxonomy" id="1076179"/>
    <lineage>
        <taxon>unclassified sequences</taxon>
        <taxon>metagenomes</taxon>
        <taxon>ecological metagenomes</taxon>
    </lineage>
</organism>
<keyword evidence="4 6" id="KW-0472">Membrane</keyword>
<proteinExistence type="predicted"/>
<keyword evidence="2 6" id="KW-0812">Transmembrane</keyword>
<evidence type="ECO:0000313" key="7">
    <source>
        <dbReference type="EMBL" id="MPL88681.1"/>
    </source>
</evidence>
<sequence length="439" mass="50156">MENRPNIELRSDEVTDILRRPPGWIIRWGITGIMILIIFLLAGSLIFKYPDKIVAPITISSENMPVKILTRSSGRLTSFFVRDHESVKKDQIIAVIENTTDLDAYFQLSERADSVEASLLRGGDSEIRLASMFGTHLGELQEDYTSLYSVISEYNAFVKNNYHRRKAERIRSQIKFQKMQVSASSRQLALSVERSKLSRKNWERDSTLYTQKAISTSELERSRKEWLEAVNQYENQYTSFNNLNIQVEQAEQTIFDLEEERLKGIRDFHRSIKSKLDNLRSSASAWEKSYLLKSPVEGRISLSKFWDKNQNIGIGEVVATVIPSGETKVIGKIHIPVHGAGKVKIGQKVNVKIDNYPYLEYGMVTDSVEGISEVPAVIDNKTVYIVTVQFPRKLVTGYKIEIPSSEEMTGVAEIITTDISVLKRIIYPIRHMLERVTRS</sequence>
<dbReference type="EMBL" id="VSSQ01000263">
    <property type="protein sequence ID" value="MPL88681.1"/>
    <property type="molecule type" value="Genomic_DNA"/>
</dbReference>
<dbReference type="AlphaFoldDB" id="A0A644VBP8"/>
<gene>
    <name evidence="7" type="ORF">SDC9_34707</name>
</gene>
<dbReference type="InterPro" id="IPR050739">
    <property type="entry name" value="MFP"/>
</dbReference>
<keyword evidence="5" id="KW-0175">Coiled coil</keyword>
<feature type="coiled-coil region" evidence="5">
    <location>
        <begin position="216"/>
        <end position="260"/>
    </location>
</feature>
<comment type="caution">
    <text evidence="7">The sequence shown here is derived from an EMBL/GenBank/DDBJ whole genome shotgun (WGS) entry which is preliminary data.</text>
</comment>
<protein>
    <recommendedName>
        <fullName evidence="8">Hemolysin secretion protein D, chromosomal</fullName>
    </recommendedName>
</protein>
<evidence type="ECO:0000256" key="2">
    <source>
        <dbReference type="ARBA" id="ARBA00022692"/>
    </source>
</evidence>
<reference evidence="7" key="1">
    <citation type="submission" date="2019-08" db="EMBL/GenBank/DDBJ databases">
        <authorList>
            <person name="Kucharzyk K."/>
            <person name="Murdoch R.W."/>
            <person name="Higgins S."/>
            <person name="Loffler F."/>
        </authorList>
    </citation>
    <scope>NUCLEOTIDE SEQUENCE</scope>
</reference>
<evidence type="ECO:0000256" key="1">
    <source>
        <dbReference type="ARBA" id="ARBA00004167"/>
    </source>
</evidence>